<protein>
    <submittedName>
        <fullName evidence="6">Uncharacterized protein</fullName>
    </submittedName>
</protein>
<gene>
    <name evidence="6" type="ORF">DBRI1063_LOCUS23186</name>
</gene>
<dbReference type="AlphaFoldDB" id="A0A7S2A076"/>
<dbReference type="PANTHER" id="PTHR43461">
    <property type="entry name" value="TRANSMEMBRANE PROTEIN 256"/>
    <property type="match status" value="1"/>
</dbReference>
<organism evidence="6">
    <name type="scientific">Ditylum brightwellii</name>
    <dbReference type="NCBI Taxonomy" id="49249"/>
    <lineage>
        <taxon>Eukaryota</taxon>
        <taxon>Sar</taxon>
        <taxon>Stramenopiles</taxon>
        <taxon>Ochrophyta</taxon>
        <taxon>Bacillariophyta</taxon>
        <taxon>Mediophyceae</taxon>
        <taxon>Lithodesmiophycidae</taxon>
        <taxon>Lithodesmiales</taxon>
        <taxon>Lithodesmiaceae</taxon>
        <taxon>Ditylum</taxon>
    </lineage>
</organism>
<dbReference type="EMBL" id="HBGN01036158">
    <property type="protein sequence ID" value="CAD9353856.1"/>
    <property type="molecule type" value="Transcribed_RNA"/>
</dbReference>
<comment type="subcellular location">
    <subcellularLocation>
        <location evidence="1">Membrane</location>
        <topology evidence="1">Multi-pass membrane protein</topology>
    </subcellularLocation>
</comment>
<proteinExistence type="predicted"/>
<evidence type="ECO:0000256" key="3">
    <source>
        <dbReference type="ARBA" id="ARBA00022989"/>
    </source>
</evidence>
<dbReference type="PANTHER" id="PTHR43461:SF1">
    <property type="entry name" value="TRANSMEMBRANE PROTEIN 256"/>
    <property type="match status" value="1"/>
</dbReference>
<evidence type="ECO:0000256" key="5">
    <source>
        <dbReference type="SAM" id="Phobius"/>
    </source>
</evidence>
<dbReference type="Pfam" id="PF04241">
    <property type="entry name" value="DUF423"/>
    <property type="match status" value="1"/>
</dbReference>
<dbReference type="InterPro" id="IPR006696">
    <property type="entry name" value="DUF423"/>
</dbReference>
<dbReference type="GO" id="GO:0016020">
    <property type="term" value="C:membrane"/>
    <property type="evidence" value="ECO:0007669"/>
    <property type="project" value="UniProtKB-SubCell"/>
</dbReference>
<sequence length="123" mass="12639">MQWQRTLGGISGAMSVGTGAYASHGLKKSKESEAYAKVFETGSRYQLIHSVMLAATPAICKSGGGNHIIASKVAGACFASGIALFSGSCYAVGLTEDRSNGKLAPIGGFALIGGWLSLALLRR</sequence>
<evidence type="ECO:0000256" key="1">
    <source>
        <dbReference type="ARBA" id="ARBA00004141"/>
    </source>
</evidence>
<feature type="transmembrane region" description="Helical" evidence="5">
    <location>
        <begin position="105"/>
        <end position="121"/>
    </location>
</feature>
<evidence type="ECO:0000313" key="6">
    <source>
        <dbReference type="EMBL" id="CAD9353856.1"/>
    </source>
</evidence>
<keyword evidence="3 5" id="KW-1133">Transmembrane helix</keyword>
<keyword evidence="4 5" id="KW-0472">Membrane</keyword>
<evidence type="ECO:0000256" key="2">
    <source>
        <dbReference type="ARBA" id="ARBA00022692"/>
    </source>
</evidence>
<reference evidence="6" key="1">
    <citation type="submission" date="2021-01" db="EMBL/GenBank/DDBJ databases">
        <authorList>
            <person name="Corre E."/>
            <person name="Pelletier E."/>
            <person name="Niang G."/>
            <person name="Scheremetjew M."/>
            <person name="Finn R."/>
            <person name="Kale V."/>
            <person name="Holt S."/>
            <person name="Cochrane G."/>
            <person name="Meng A."/>
            <person name="Brown T."/>
            <person name="Cohen L."/>
        </authorList>
    </citation>
    <scope>NUCLEOTIDE SEQUENCE</scope>
    <source>
        <strain evidence="6">Pop2</strain>
    </source>
</reference>
<accession>A0A7S2A076</accession>
<feature type="transmembrane region" description="Helical" evidence="5">
    <location>
        <begin position="73"/>
        <end position="93"/>
    </location>
</feature>
<evidence type="ECO:0000256" key="4">
    <source>
        <dbReference type="ARBA" id="ARBA00023136"/>
    </source>
</evidence>
<name>A0A7S2A076_9STRA</name>
<keyword evidence="2 5" id="KW-0812">Transmembrane</keyword>